<dbReference type="EMBL" id="CAEX01002509">
    <property type="protein sequence ID" value="CCD19059.1"/>
    <property type="molecule type" value="Genomic_DNA"/>
</dbReference>
<feature type="non-terminal residue" evidence="2">
    <location>
        <position position="439"/>
    </location>
</feature>
<name>F9WNE1_TRYVY</name>
<feature type="region of interest" description="Disordered" evidence="1">
    <location>
        <begin position="1"/>
        <end position="120"/>
    </location>
</feature>
<evidence type="ECO:0000313" key="2">
    <source>
        <dbReference type="EMBL" id="CCD19059.1"/>
    </source>
</evidence>
<organism evidence="2 3">
    <name type="scientific">Trypanosoma vivax (strain Y486)</name>
    <dbReference type="NCBI Taxonomy" id="1055687"/>
    <lineage>
        <taxon>Eukaryota</taxon>
        <taxon>Discoba</taxon>
        <taxon>Euglenozoa</taxon>
        <taxon>Kinetoplastea</taxon>
        <taxon>Metakinetoplastina</taxon>
        <taxon>Trypanosomatida</taxon>
        <taxon>Trypanosomatidae</taxon>
        <taxon>Trypanosoma</taxon>
        <taxon>Duttonella</taxon>
    </lineage>
</organism>
<evidence type="ECO:0000313" key="3">
    <source>
        <dbReference type="Proteomes" id="UP000009027"/>
    </source>
</evidence>
<gene>
    <name evidence="2" type="ORF">TvY486_0017680</name>
</gene>
<feature type="region of interest" description="Disordered" evidence="1">
    <location>
        <begin position="155"/>
        <end position="184"/>
    </location>
</feature>
<feature type="region of interest" description="Disordered" evidence="1">
    <location>
        <begin position="409"/>
        <end position="428"/>
    </location>
</feature>
<evidence type="ECO:0000256" key="1">
    <source>
        <dbReference type="SAM" id="MobiDB-lite"/>
    </source>
</evidence>
<proteinExistence type="predicted"/>
<protein>
    <submittedName>
        <fullName evidence="2">Uncharacterized protein</fullName>
    </submittedName>
</protein>
<dbReference type="Proteomes" id="UP000009027">
    <property type="component" value="Unassembled WGS sequence"/>
</dbReference>
<accession>F9WNE1</accession>
<feature type="compositionally biased region" description="Polar residues" evidence="1">
    <location>
        <begin position="36"/>
        <end position="62"/>
    </location>
</feature>
<sequence length="439" mass="46177">MNSAADMVLDSAAEERRQRCNQARPVARPEAKREAASNSGRSSAQLRQASGSAGKRSASTQAAEGVRKRRWHHKSDGPRSAPPSFGVGSGPRRQANANGVRVGAENVHNETPRRIRKSTRAGNVAGERAAFYCEFEAGEKQRRAAHKGAAVADGGWGGAGSDASLGPSGGSGGKSPPRQTPPMMRREPHLVCNAMGSERGRVAVRLAWVTAGRWGEIVLLVRGNFVERPSDRNALVVDWGALPKTLEAGTRRAARCVAIAGADAAAMGRLIAKTVAWERLAALDARALEKALRPCAATAYSIKPDAPVHAAAAAVERDLGPRAPTQLGKHAGPPGLPCGTARCPGHWAAVLNSSAKLTALMRRARRAWSNCLVRPQGPRAKAGCQCRFLMAAALWGALGLPERPPRRNNGDCRCSGQGAASTTRPCGASPRCGAMRLGR</sequence>
<keyword evidence="3" id="KW-1185">Reference proteome</keyword>
<reference evidence="2 3" key="1">
    <citation type="journal article" date="2012" name="Proc. Natl. Acad. Sci. U.S.A.">
        <title>Antigenic diversity is generated by distinct evolutionary mechanisms in African trypanosome species.</title>
        <authorList>
            <person name="Jackson A.P."/>
            <person name="Berry A."/>
            <person name="Aslett M."/>
            <person name="Allison H.C."/>
            <person name="Burton P."/>
            <person name="Vavrova-Anderson J."/>
            <person name="Brown R."/>
            <person name="Browne H."/>
            <person name="Corton N."/>
            <person name="Hauser H."/>
            <person name="Gamble J."/>
            <person name="Gilderthorp R."/>
            <person name="Marcello L."/>
            <person name="McQuillan J."/>
            <person name="Otto T.D."/>
            <person name="Quail M.A."/>
            <person name="Sanders M.J."/>
            <person name="van Tonder A."/>
            <person name="Ginger M.L."/>
            <person name="Field M.C."/>
            <person name="Barry J.D."/>
            <person name="Hertz-Fowler C."/>
            <person name="Berriman M."/>
        </authorList>
    </citation>
    <scope>NUCLEOTIDE SEQUENCE</scope>
    <source>
        <strain evidence="2 3">Y486</strain>
    </source>
</reference>
<dbReference type="AlphaFoldDB" id="F9WNE1"/>